<dbReference type="InterPro" id="IPR002645">
    <property type="entry name" value="STAS_dom"/>
</dbReference>
<dbReference type="RefSeq" id="WP_069918408.1">
    <property type="nucleotide sequence ID" value="NZ_MEHK01000001.1"/>
</dbReference>
<dbReference type="CDD" id="cd07043">
    <property type="entry name" value="STAS_anti-anti-sigma_factors"/>
    <property type="match status" value="1"/>
</dbReference>
<dbReference type="EMBL" id="MEHK01000001">
    <property type="protein sequence ID" value="OEJ30264.1"/>
    <property type="molecule type" value="Genomic_DNA"/>
</dbReference>
<dbReference type="AlphaFoldDB" id="A0A1E5PL54"/>
<dbReference type="Proteomes" id="UP000095705">
    <property type="component" value="Unassembled WGS sequence"/>
</dbReference>
<dbReference type="PANTHER" id="PTHR33495">
    <property type="entry name" value="ANTI-SIGMA FACTOR ANTAGONIST TM_1081-RELATED-RELATED"/>
    <property type="match status" value="1"/>
</dbReference>
<name>A0A1E5PL54_9ACTN</name>
<dbReference type="PROSITE" id="PS50801">
    <property type="entry name" value="STAS"/>
    <property type="match status" value="1"/>
</dbReference>
<evidence type="ECO:0000259" key="1">
    <source>
        <dbReference type="PROSITE" id="PS50801"/>
    </source>
</evidence>
<evidence type="ECO:0000313" key="3">
    <source>
        <dbReference type="Proteomes" id="UP000095705"/>
    </source>
</evidence>
<reference evidence="2 3" key="1">
    <citation type="submission" date="2016-08" db="EMBL/GenBank/DDBJ databases">
        <title>The complete genome of Streptomyces subrutilus 10-1-1.</title>
        <authorList>
            <person name="Chen X."/>
        </authorList>
    </citation>
    <scope>NUCLEOTIDE SEQUENCE [LARGE SCALE GENOMIC DNA]</scope>
    <source>
        <strain evidence="2 3">10-1-1</strain>
    </source>
</reference>
<protein>
    <recommendedName>
        <fullName evidence="1">STAS domain-containing protein</fullName>
    </recommendedName>
</protein>
<sequence length="124" mass="12994">MTSDPQPHLVLRETRDGLAIAAVVGALDIYTAPLLCEQATTLLTTHPHLVLDMSHVTFCDSSGLNTLLRLRRHAAAADGSLALAAVPAQPMRLLTVTGTDAVFTLYAGAAEALADHAAHHQPAP</sequence>
<gene>
    <name evidence="2" type="ORF">BGK67_01830</name>
</gene>
<dbReference type="SUPFAM" id="SSF52091">
    <property type="entry name" value="SpoIIaa-like"/>
    <property type="match status" value="1"/>
</dbReference>
<keyword evidence="3" id="KW-1185">Reference proteome</keyword>
<feature type="domain" description="STAS" evidence="1">
    <location>
        <begin position="8"/>
        <end position="116"/>
    </location>
</feature>
<dbReference type="Gene3D" id="3.30.750.24">
    <property type="entry name" value="STAS domain"/>
    <property type="match status" value="1"/>
</dbReference>
<dbReference type="InterPro" id="IPR058548">
    <property type="entry name" value="MlaB-like_STAS"/>
</dbReference>
<accession>A0A1E5PL54</accession>
<dbReference type="Pfam" id="PF13466">
    <property type="entry name" value="STAS_2"/>
    <property type="match status" value="1"/>
</dbReference>
<dbReference type="PANTHER" id="PTHR33495:SF2">
    <property type="entry name" value="ANTI-SIGMA FACTOR ANTAGONIST TM_1081-RELATED"/>
    <property type="match status" value="1"/>
</dbReference>
<dbReference type="InterPro" id="IPR036513">
    <property type="entry name" value="STAS_dom_sf"/>
</dbReference>
<comment type="caution">
    <text evidence="2">The sequence shown here is derived from an EMBL/GenBank/DDBJ whole genome shotgun (WGS) entry which is preliminary data.</text>
</comment>
<organism evidence="2 3">
    <name type="scientific">Streptomyces subrutilus</name>
    <dbReference type="NCBI Taxonomy" id="36818"/>
    <lineage>
        <taxon>Bacteria</taxon>
        <taxon>Bacillati</taxon>
        <taxon>Actinomycetota</taxon>
        <taxon>Actinomycetes</taxon>
        <taxon>Kitasatosporales</taxon>
        <taxon>Streptomycetaceae</taxon>
        <taxon>Streptomyces</taxon>
    </lineage>
</organism>
<proteinExistence type="predicted"/>
<dbReference type="GO" id="GO:0043856">
    <property type="term" value="F:anti-sigma factor antagonist activity"/>
    <property type="evidence" value="ECO:0007669"/>
    <property type="project" value="TreeGrafter"/>
</dbReference>
<evidence type="ECO:0000313" key="2">
    <source>
        <dbReference type="EMBL" id="OEJ30264.1"/>
    </source>
</evidence>
<dbReference type="STRING" id="36818.BGK67_01830"/>